<dbReference type="InterPro" id="IPR014718">
    <property type="entry name" value="GH-type_carb-bd"/>
</dbReference>
<dbReference type="SUPFAM" id="SSF81296">
    <property type="entry name" value="E set domains"/>
    <property type="match status" value="1"/>
</dbReference>
<accession>A0ABU3DDZ4</accession>
<evidence type="ECO:0000256" key="3">
    <source>
        <dbReference type="ARBA" id="ARBA00009284"/>
    </source>
</evidence>
<keyword evidence="7" id="KW-1185">Reference proteome</keyword>
<comment type="subcellular location">
    <subcellularLocation>
        <location evidence="1">Periplasm</location>
    </subcellularLocation>
</comment>
<sequence length="513" mass="57010">MISRRTALGVIAAGLAARGASAEIIEETPPRSAARLLSLSQPFSVEALRTRARAMAGRSFTPRDPVPQAWQDLSYDEYRSIWFRDAAALWNETGRPLRVDFFAPGLYFPRGVSMFVVEDAAARMVAFDMDLFDTTDRFPDLPVSESMGFSGLRLRAELEKAGIYQEFAVFQGASYFRAIGQGEVYGLSARALTVDTAGPKGEEFPDFTEFYLEAPDPGATTFRIHALLDSPSVTGVYSFDISAGETTVMDVDAVIYPRRRLANIGLAPLTSMFLFDQTNRGRFDDFRSAVHDSEGLCIHNGRGETLWRPLANPRTLQISQFLDDGMRGFGLMQRTRDFSAYSDLEALYHKRSSAFIEPKGDWGPGSVTLVEIPADREIYDNIVTYWTPREPLESGSEVPYAYRITWGPEAAPEPDAPARIVDTRIGRDFSGKLVIVLDFAGTDAIEDVSAEDIYMNASRGTLGTPRLETNPDTGGPRLTFSFDPGEETASELRAQFVRGDTRLSEVWLYRWTS</sequence>
<proteinExistence type="inferred from homology"/>
<dbReference type="InterPro" id="IPR013783">
    <property type="entry name" value="Ig-like_fold"/>
</dbReference>
<dbReference type="PANTHER" id="PTHR30504:SF2">
    <property type="entry name" value="GLUCANS BIOSYNTHESIS PROTEIN G"/>
    <property type="match status" value="1"/>
</dbReference>
<dbReference type="SUPFAM" id="SSF74650">
    <property type="entry name" value="Galactose mutarotase-like"/>
    <property type="match status" value="1"/>
</dbReference>
<dbReference type="Proteomes" id="UP001265259">
    <property type="component" value="Unassembled WGS sequence"/>
</dbReference>
<dbReference type="RefSeq" id="WP_311689676.1">
    <property type="nucleotide sequence ID" value="NZ_JAVRHL010000001.1"/>
</dbReference>
<dbReference type="InterPro" id="IPR014756">
    <property type="entry name" value="Ig_E-set"/>
</dbReference>
<feature type="domain" description="Glucan biosynthesis periplasmic MdoG C-terminal" evidence="5">
    <location>
        <begin position="43"/>
        <end position="511"/>
    </location>
</feature>
<dbReference type="EMBL" id="JAVRHL010000001">
    <property type="protein sequence ID" value="MDT0681924.1"/>
    <property type="molecule type" value="Genomic_DNA"/>
</dbReference>
<dbReference type="PIRSF" id="PIRSF006281">
    <property type="entry name" value="MdoG"/>
    <property type="match status" value="1"/>
</dbReference>
<dbReference type="PANTHER" id="PTHR30504">
    <property type="entry name" value="GLUCANS BIOSYNTHESIS PROTEIN"/>
    <property type="match status" value="1"/>
</dbReference>
<dbReference type="Gene3D" id="2.70.98.10">
    <property type="match status" value="1"/>
</dbReference>
<dbReference type="InterPro" id="IPR011013">
    <property type="entry name" value="Gal_mutarotase_sf_dom"/>
</dbReference>
<keyword evidence="4" id="KW-0574">Periplasm</keyword>
<name>A0ABU3DDZ4_9RHOB</name>
<evidence type="ECO:0000256" key="4">
    <source>
        <dbReference type="ARBA" id="ARBA00022764"/>
    </source>
</evidence>
<comment type="caution">
    <text evidence="6">The sequence shown here is derived from an EMBL/GenBank/DDBJ whole genome shotgun (WGS) entry which is preliminary data.</text>
</comment>
<evidence type="ECO:0000259" key="5">
    <source>
        <dbReference type="Pfam" id="PF04349"/>
    </source>
</evidence>
<dbReference type="InterPro" id="IPR014438">
    <property type="entry name" value="Glucan_biosyn_MdoG/MdoD"/>
</dbReference>
<organism evidence="6 7">
    <name type="scientific">Tropicimonas omnivorans</name>
    <dbReference type="NCBI Taxonomy" id="3075590"/>
    <lineage>
        <taxon>Bacteria</taxon>
        <taxon>Pseudomonadati</taxon>
        <taxon>Pseudomonadota</taxon>
        <taxon>Alphaproteobacteria</taxon>
        <taxon>Rhodobacterales</taxon>
        <taxon>Roseobacteraceae</taxon>
        <taxon>Tropicimonas</taxon>
    </lineage>
</organism>
<reference evidence="6 7" key="1">
    <citation type="submission" date="2023-09" db="EMBL/GenBank/DDBJ databases">
        <authorList>
            <person name="Rey-Velasco X."/>
        </authorList>
    </citation>
    <scope>NUCLEOTIDE SEQUENCE [LARGE SCALE GENOMIC DNA]</scope>
    <source>
        <strain evidence="6 7">F158</strain>
    </source>
</reference>
<evidence type="ECO:0000313" key="6">
    <source>
        <dbReference type="EMBL" id="MDT0681924.1"/>
    </source>
</evidence>
<evidence type="ECO:0000256" key="1">
    <source>
        <dbReference type="ARBA" id="ARBA00004418"/>
    </source>
</evidence>
<dbReference type="Gene3D" id="2.60.40.10">
    <property type="entry name" value="Immunoglobulins"/>
    <property type="match status" value="1"/>
</dbReference>
<evidence type="ECO:0000256" key="2">
    <source>
        <dbReference type="ARBA" id="ARBA00005001"/>
    </source>
</evidence>
<evidence type="ECO:0000313" key="7">
    <source>
        <dbReference type="Proteomes" id="UP001265259"/>
    </source>
</evidence>
<dbReference type="Pfam" id="PF04349">
    <property type="entry name" value="MdoG"/>
    <property type="match status" value="1"/>
</dbReference>
<comment type="similarity">
    <text evidence="3">Belongs to the OpgD/OpgG family.</text>
</comment>
<dbReference type="InterPro" id="IPR007444">
    <property type="entry name" value="Glucan_biosyn_MdoG_C"/>
</dbReference>
<protein>
    <submittedName>
        <fullName evidence="6">Glucan biosynthesis protein G</fullName>
    </submittedName>
</protein>
<gene>
    <name evidence="6" type="ORF">RM543_04440</name>
</gene>
<comment type="pathway">
    <text evidence="2">Glycan metabolism; osmoregulated periplasmic glucan (OPG) biosynthesis.</text>
</comment>